<dbReference type="PROSITE" id="PS51354">
    <property type="entry name" value="GLUTAREDOXIN_2"/>
    <property type="match status" value="1"/>
</dbReference>
<proteinExistence type="inferred from homology"/>
<evidence type="ECO:0000259" key="2">
    <source>
        <dbReference type="PROSITE" id="PS50404"/>
    </source>
</evidence>
<dbReference type="PANTHER" id="PTHR43968">
    <property type="match status" value="1"/>
</dbReference>
<reference evidence="4 5" key="1">
    <citation type="journal article" date="2021" name="Nat. Commun.">
        <title>Genetic determinants of endophytism in the Arabidopsis root mycobiome.</title>
        <authorList>
            <person name="Mesny F."/>
            <person name="Miyauchi S."/>
            <person name="Thiergart T."/>
            <person name="Pickel B."/>
            <person name="Atanasova L."/>
            <person name="Karlsson M."/>
            <person name="Huettel B."/>
            <person name="Barry K.W."/>
            <person name="Haridas S."/>
            <person name="Chen C."/>
            <person name="Bauer D."/>
            <person name="Andreopoulos W."/>
            <person name="Pangilinan J."/>
            <person name="LaButti K."/>
            <person name="Riley R."/>
            <person name="Lipzen A."/>
            <person name="Clum A."/>
            <person name="Drula E."/>
            <person name="Henrissat B."/>
            <person name="Kohler A."/>
            <person name="Grigoriev I.V."/>
            <person name="Martin F.M."/>
            <person name="Hacquard S."/>
        </authorList>
    </citation>
    <scope>NUCLEOTIDE SEQUENCE [LARGE SCALE GENOMIC DNA]</scope>
    <source>
        <strain evidence="4 5">MPI-CAGE-CH-0241</strain>
    </source>
</reference>
<dbReference type="SUPFAM" id="SSF52833">
    <property type="entry name" value="Thioredoxin-like"/>
    <property type="match status" value="1"/>
</dbReference>
<evidence type="ECO:0000259" key="3">
    <source>
        <dbReference type="PROSITE" id="PS50405"/>
    </source>
</evidence>
<dbReference type="EMBL" id="JAGPYM010000015">
    <property type="protein sequence ID" value="KAH6886955.1"/>
    <property type="molecule type" value="Genomic_DNA"/>
</dbReference>
<sequence length="232" mass="26035">MSASPNIIFYTDRQCPFAHRVYIALAELELPFKEQFVDINVPRTEEYLKVNPKGKIPSLSYNGEILVESGIIAKFLADAHPSHLIPPSDSEAGALRRARVDFFVTTYETNVLSLVHKLMFTPSTQEAQGIVSSMVENIVQEIEPLLVNAKPYFDGSDKVTLAEVLTASFVLRFISLVRHGILPPSTSNELATRAPHFTRWAQMIEETPNIAGIYEEMVWVNKFNEKIANARA</sequence>
<feature type="domain" description="GST C-terminal" evidence="3">
    <location>
        <begin position="93"/>
        <end position="228"/>
    </location>
</feature>
<dbReference type="OrthoDB" id="202840at2759"/>
<accession>A0A9P8W1K4</accession>
<name>A0A9P8W1K4_9HYPO</name>
<dbReference type="SFLD" id="SFLDS00019">
    <property type="entry name" value="Glutathione_Transferase_(cytos"/>
    <property type="match status" value="1"/>
</dbReference>
<comment type="caution">
    <text evidence="4">The sequence shown here is derived from an EMBL/GenBank/DDBJ whole genome shotgun (WGS) entry which is preliminary data.</text>
</comment>
<dbReference type="InterPro" id="IPR040079">
    <property type="entry name" value="Glutathione_S-Trfase"/>
</dbReference>
<protein>
    <submittedName>
        <fullName evidence="4">Thioredoxin-like protein</fullName>
    </submittedName>
</protein>
<dbReference type="SFLD" id="SFLDG00358">
    <property type="entry name" value="Main_(cytGST)"/>
    <property type="match status" value="1"/>
</dbReference>
<dbReference type="Gene3D" id="3.40.30.10">
    <property type="entry name" value="Glutaredoxin"/>
    <property type="match status" value="1"/>
</dbReference>
<dbReference type="SUPFAM" id="SSF47616">
    <property type="entry name" value="GST C-terminal domain-like"/>
    <property type="match status" value="1"/>
</dbReference>
<dbReference type="Pfam" id="PF13409">
    <property type="entry name" value="GST_N_2"/>
    <property type="match status" value="1"/>
</dbReference>
<dbReference type="InterPro" id="IPR004045">
    <property type="entry name" value="Glutathione_S-Trfase_N"/>
</dbReference>
<gene>
    <name evidence="4" type="ORF">B0T10DRAFT_575364</name>
</gene>
<evidence type="ECO:0000313" key="5">
    <source>
        <dbReference type="Proteomes" id="UP000777438"/>
    </source>
</evidence>
<organism evidence="4 5">
    <name type="scientific">Thelonectria olida</name>
    <dbReference type="NCBI Taxonomy" id="1576542"/>
    <lineage>
        <taxon>Eukaryota</taxon>
        <taxon>Fungi</taxon>
        <taxon>Dikarya</taxon>
        <taxon>Ascomycota</taxon>
        <taxon>Pezizomycotina</taxon>
        <taxon>Sordariomycetes</taxon>
        <taxon>Hypocreomycetidae</taxon>
        <taxon>Hypocreales</taxon>
        <taxon>Nectriaceae</taxon>
        <taxon>Thelonectria</taxon>
    </lineage>
</organism>
<keyword evidence="5" id="KW-1185">Reference proteome</keyword>
<dbReference type="PROSITE" id="PS50405">
    <property type="entry name" value="GST_CTER"/>
    <property type="match status" value="1"/>
</dbReference>
<dbReference type="InterPro" id="IPR036282">
    <property type="entry name" value="Glutathione-S-Trfase_C_sf"/>
</dbReference>
<evidence type="ECO:0000256" key="1">
    <source>
        <dbReference type="ARBA" id="ARBA00007409"/>
    </source>
</evidence>
<dbReference type="PANTHER" id="PTHR43968:SF8">
    <property type="entry name" value="S-TRANSFERASE, PUTATIVE (AFU_ORTHOLOGUE AFUA_2G00590)-RELATED"/>
    <property type="match status" value="1"/>
</dbReference>
<dbReference type="Gene3D" id="1.20.1050.10">
    <property type="match status" value="1"/>
</dbReference>
<evidence type="ECO:0000313" key="4">
    <source>
        <dbReference type="EMBL" id="KAH6886955.1"/>
    </source>
</evidence>
<dbReference type="PROSITE" id="PS50404">
    <property type="entry name" value="GST_NTER"/>
    <property type="match status" value="1"/>
</dbReference>
<dbReference type="AlphaFoldDB" id="A0A9P8W1K4"/>
<comment type="similarity">
    <text evidence="1">Belongs to the GST superfamily.</text>
</comment>
<dbReference type="InterPro" id="IPR036249">
    <property type="entry name" value="Thioredoxin-like_sf"/>
</dbReference>
<feature type="domain" description="GST N-terminal" evidence="2">
    <location>
        <begin position="5"/>
        <end position="84"/>
    </location>
</feature>
<dbReference type="InterPro" id="IPR010987">
    <property type="entry name" value="Glutathione-S-Trfase_C-like"/>
</dbReference>
<dbReference type="Proteomes" id="UP000777438">
    <property type="component" value="Unassembled WGS sequence"/>
</dbReference>
<dbReference type="GO" id="GO:0005737">
    <property type="term" value="C:cytoplasm"/>
    <property type="evidence" value="ECO:0007669"/>
    <property type="project" value="TreeGrafter"/>
</dbReference>
<dbReference type="InterPro" id="IPR050983">
    <property type="entry name" value="GST_Omega/HSP26"/>
</dbReference>
<dbReference type="CDD" id="cd00570">
    <property type="entry name" value="GST_N_family"/>
    <property type="match status" value="1"/>
</dbReference>